<keyword evidence="2" id="KW-0418">Kinase</keyword>
<keyword evidence="3" id="KW-1185">Reference proteome</keyword>
<keyword evidence="2" id="KW-0808">Transferase</keyword>
<dbReference type="Proteomes" id="UP000326671">
    <property type="component" value="Unassembled WGS sequence"/>
</dbReference>
<comment type="caution">
    <text evidence="2">The sequence shown here is derived from an EMBL/GenBank/DDBJ whole genome shotgun (WGS) entry which is preliminary data.</text>
</comment>
<dbReference type="RefSeq" id="WP_150441242.1">
    <property type="nucleotide sequence ID" value="NZ_VYKL01000026.1"/>
</dbReference>
<accession>A0A5J5HLU8</accession>
<evidence type="ECO:0000313" key="3">
    <source>
        <dbReference type="Proteomes" id="UP000326671"/>
    </source>
</evidence>
<dbReference type="PROSITE" id="PS50011">
    <property type="entry name" value="PROTEIN_KINASE_DOM"/>
    <property type="match status" value="1"/>
</dbReference>
<organism evidence="2 3">
    <name type="scientific">Niallia endozanthoxylica</name>
    <dbReference type="NCBI Taxonomy" id="2036016"/>
    <lineage>
        <taxon>Bacteria</taxon>
        <taxon>Bacillati</taxon>
        <taxon>Bacillota</taxon>
        <taxon>Bacilli</taxon>
        <taxon>Bacillales</taxon>
        <taxon>Bacillaceae</taxon>
        <taxon>Niallia</taxon>
    </lineage>
</organism>
<dbReference type="Gene3D" id="1.10.510.10">
    <property type="entry name" value="Transferase(Phosphotransferase) domain 1"/>
    <property type="match status" value="1"/>
</dbReference>
<evidence type="ECO:0000259" key="1">
    <source>
        <dbReference type="PROSITE" id="PS50011"/>
    </source>
</evidence>
<dbReference type="OrthoDB" id="9788659at2"/>
<dbReference type="GO" id="GO:0004672">
    <property type="term" value="F:protein kinase activity"/>
    <property type="evidence" value="ECO:0007669"/>
    <property type="project" value="InterPro"/>
</dbReference>
<evidence type="ECO:0000313" key="2">
    <source>
        <dbReference type="EMBL" id="KAA9021715.1"/>
    </source>
</evidence>
<dbReference type="InterPro" id="IPR000719">
    <property type="entry name" value="Prot_kinase_dom"/>
</dbReference>
<dbReference type="SMART" id="SM00220">
    <property type="entry name" value="S_TKc"/>
    <property type="match status" value="1"/>
</dbReference>
<dbReference type="AlphaFoldDB" id="A0A5J5HLU8"/>
<protein>
    <submittedName>
        <fullName evidence="2">Protein kinase</fullName>
    </submittedName>
</protein>
<reference evidence="2 3" key="1">
    <citation type="submission" date="2019-09" db="EMBL/GenBank/DDBJ databases">
        <title>Whole genome sequences of isolates from the Mars Exploration Rovers.</title>
        <authorList>
            <person name="Seuylemezian A."/>
            <person name="Vaishampayan P."/>
        </authorList>
    </citation>
    <scope>NUCLEOTIDE SEQUENCE [LARGE SCALE GENOMIC DNA]</scope>
    <source>
        <strain evidence="2 3">MER_TA_151</strain>
    </source>
</reference>
<name>A0A5J5HLU8_9BACI</name>
<dbReference type="PANTHER" id="PTHR24347">
    <property type="entry name" value="SERINE/THREONINE-PROTEIN KINASE"/>
    <property type="match status" value="1"/>
</dbReference>
<feature type="domain" description="Protein kinase" evidence="1">
    <location>
        <begin position="27"/>
        <end position="264"/>
    </location>
</feature>
<gene>
    <name evidence="2" type="ORF">F4V44_17195</name>
</gene>
<sequence length="264" mass="31172">MLKAALLFTANIIEKNLPNGLVIDSRYEIVRFLGRGSYGTSYLVYDSIKQKEAVLKFLRLHRRLNKSGRTAFEYEQKLLKEINQPYFPQFFEKGEYNGKPFFTMEYVNGKTFEQLIFEEGMTYSEIEAFQIGYELLQMIEWLHHQGIVHRDIRIPNVMLDQNCLRLIDFGLARRFDRKQLPQVHLDYIKRAISPVSDFYALGHFLLFLLYSTYEVKEKQREKSWEEELSLSFQAKGVIRKLLAIDDSYQSCGEIAKDFLQIMKA</sequence>
<dbReference type="SUPFAM" id="SSF56112">
    <property type="entry name" value="Protein kinase-like (PK-like)"/>
    <property type="match status" value="1"/>
</dbReference>
<dbReference type="GO" id="GO:0005524">
    <property type="term" value="F:ATP binding"/>
    <property type="evidence" value="ECO:0007669"/>
    <property type="project" value="InterPro"/>
</dbReference>
<dbReference type="EMBL" id="VYKL01000026">
    <property type="protein sequence ID" value="KAA9021715.1"/>
    <property type="molecule type" value="Genomic_DNA"/>
</dbReference>
<proteinExistence type="predicted"/>
<dbReference type="InterPro" id="IPR011009">
    <property type="entry name" value="Kinase-like_dom_sf"/>
</dbReference>
<dbReference type="Pfam" id="PF00069">
    <property type="entry name" value="Pkinase"/>
    <property type="match status" value="1"/>
</dbReference>